<evidence type="ECO:0000313" key="5">
    <source>
        <dbReference type="Proteomes" id="UP000504636"/>
    </source>
</evidence>
<dbReference type="Gene3D" id="3.40.50.300">
    <property type="entry name" value="P-loop containing nucleotide triphosphate hydrolases"/>
    <property type="match status" value="1"/>
</dbReference>
<sequence>MAQAEKKLDMRRSDSGEQAKQDGLQYFWIDTCCIDKKNDAELSRSINSMFRWYRNATRCYVYLSDVSSPPLDTNVESNPRSWELNFWNIRWFTWFWMSLVVKLIFRWYHNVTQRSVYLSGVSSAPSDTNEESSPRSNDAYNPQPWESDFRGSRWFTRGWTLQELLASASVEFFSRERKRLGDRSSLRQQIYEITNIPHSALQGAYLSKFSLEERLQWIEHRQTKLDEDKAYSLLGIFGVYLLPIYGEGTASAFARLRNEFDKAQKCIRDLHLTDPRNDKKRIEDTKGGLLEGSYHWILKNSDFQEWSNTHQSRLLWIKGDPGKGKTMLLCGIINELKKSMAKSDLLSYFLCQATDTRINNATAVLRGLIYLLVDQQPSLISHAQKKYEQTGKTLFEDANSWVALSEIFTNILQDPSLNSTYLIVDALDECVVDLPKLLDFIVQTSHVCPCIKWIVSSRNWPSIEKNLDTATQRLRLCLELNEQSVSAAVATFIKFKVDWLAKRNRYGSNTQDTVQRYLSLNANGTFLWVALVCQELANISGWDAEEMLKAFPPGLNLLYRRMLNQICSSKYAKLCKSILAVVLIVRRPITLDELASFVDMPSRSSGNYEALSEIVGLCGSFLTLREHTISFVHQSAKDFLVEKASNEIYPSRIECIHHDVFSRSLQVMSKKLRRDIYSCSRISY</sequence>
<dbReference type="Pfam" id="PF22939">
    <property type="entry name" value="WHD_GPIID"/>
    <property type="match status" value="1"/>
</dbReference>
<feature type="domain" description="NACHT" evidence="3">
    <location>
        <begin position="313"/>
        <end position="534"/>
    </location>
</feature>
<reference evidence="4 6" key="1">
    <citation type="journal article" date="2020" name="Stud. Mycol.">
        <title>101 Dothideomycetes genomes: a test case for predicting lifestyles and emergence of pathogens.</title>
        <authorList>
            <person name="Haridas S."/>
            <person name="Albert R."/>
            <person name="Binder M."/>
            <person name="Bloem J."/>
            <person name="Labutti K."/>
            <person name="Salamov A."/>
            <person name="Andreopoulos B."/>
            <person name="Baker S."/>
            <person name="Barry K."/>
            <person name="Bills G."/>
            <person name="Bluhm B."/>
            <person name="Cannon C."/>
            <person name="Castanera R."/>
            <person name="Culley D."/>
            <person name="Daum C."/>
            <person name="Ezra D."/>
            <person name="Gonzalez J."/>
            <person name="Henrissat B."/>
            <person name="Kuo A."/>
            <person name="Liang C."/>
            <person name="Lipzen A."/>
            <person name="Lutzoni F."/>
            <person name="Magnuson J."/>
            <person name="Mondo S."/>
            <person name="Nolan M."/>
            <person name="Ohm R."/>
            <person name="Pangilinan J."/>
            <person name="Park H.-J."/>
            <person name="Ramirez L."/>
            <person name="Alfaro M."/>
            <person name="Sun H."/>
            <person name="Tritt A."/>
            <person name="Yoshinaga Y."/>
            <person name="Zwiers L.-H."/>
            <person name="Turgeon B."/>
            <person name="Goodwin S."/>
            <person name="Spatafora J."/>
            <person name="Crous P."/>
            <person name="Grigoriev I."/>
        </authorList>
    </citation>
    <scope>NUCLEOTIDE SEQUENCE</scope>
    <source>
        <strain evidence="4 6">CBS 304.34</strain>
    </source>
</reference>
<dbReference type="FunFam" id="3.40.50.300:FF:001638">
    <property type="entry name" value="NACHT and WD40 domain protein"/>
    <property type="match status" value="1"/>
</dbReference>
<dbReference type="InterPro" id="IPR054471">
    <property type="entry name" value="GPIID_WHD"/>
</dbReference>
<accession>A0A6A6Y7L6</accession>
<dbReference type="PROSITE" id="PS50837">
    <property type="entry name" value="NACHT"/>
    <property type="match status" value="1"/>
</dbReference>
<dbReference type="AlphaFoldDB" id="A0A6A6Y7L6"/>
<evidence type="ECO:0000256" key="1">
    <source>
        <dbReference type="ARBA" id="ARBA00022737"/>
    </source>
</evidence>
<dbReference type="PANTHER" id="PTHR10622">
    <property type="entry name" value="HET DOMAIN-CONTAINING PROTEIN"/>
    <property type="match status" value="1"/>
</dbReference>
<dbReference type="InterPro" id="IPR056884">
    <property type="entry name" value="NPHP3-like_N"/>
</dbReference>
<evidence type="ECO:0000313" key="4">
    <source>
        <dbReference type="EMBL" id="KAF2804816.1"/>
    </source>
</evidence>
<dbReference type="EMBL" id="MU003711">
    <property type="protein sequence ID" value="KAF2804816.1"/>
    <property type="molecule type" value="Genomic_DNA"/>
</dbReference>
<feature type="region of interest" description="Disordered" evidence="2">
    <location>
        <begin position="124"/>
        <end position="144"/>
    </location>
</feature>
<evidence type="ECO:0000256" key="2">
    <source>
        <dbReference type="SAM" id="MobiDB-lite"/>
    </source>
</evidence>
<keyword evidence="1" id="KW-0677">Repeat</keyword>
<dbReference type="Pfam" id="PF06985">
    <property type="entry name" value="HET"/>
    <property type="match status" value="1"/>
</dbReference>
<dbReference type="RefSeq" id="XP_033571780.1">
    <property type="nucleotide sequence ID" value="XM_033720931.1"/>
</dbReference>
<dbReference type="InterPro" id="IPR007111">
    <property type="entry name" value="NACHT_NTPase"/>
</dbReference>
<dbReference type="GeneID" id="54461824"/>
<evidence type="ECO:0000259" key="3">
    <source>
        <dbReference type="PROSITE" id="PS50837"/>
    </source>
</evidence>
<dbReference type="Proteomes" id="UP000504636">
    <property type="component" value="Unplaced"/>
</dbReference>
<reference evidence="6" key="2">
    <citation type="submission" date="2020-04" db="EMBL/GenBank/DDBJ databases">
        <authorList>
            <consortium name="NCBI Genome Project"/>
        </authorList>
    </citation>
    <scope>NUCLEOTIDE SEQUENCE</scope>
    <source>
        <strain evidence="6">CBS 304.34</strain>
    </source>
</reference>
<gene>
    <name evidence="4 6" type="ORF">BDZ99DRAFT_467065</name>
</gene>
<dbReference type="Pfam" id="PF24883">
    <property type="entry name" value="NPHP3_N"/>
    <property type="match status" value="1"/>
</dbReference>
<dbReference type="InterPro" id="IPR027417">
    <property type="entry name" value="P-loop_NTPase"/>
</dbReference>
<keyword evidence="5" id="KW-1185">Reference proteome</keyword>
<organism evidence="4">
    <name type="scientific">Mytilinidion resinicola</name>
    <dbReference type="NCBI Taxonomy" id="574789"/>
    <lineage>
        <taxon>Eukaryota</taxon>
        <taxon>Fungi</taxon>
        <taxon>Dikarya</taxon>
        <taxon>Ascomycota</taxon>
        <taxon>Pezizomycotina</taxon>
        <taxon>Dothideomycetes</taxon>
        <taxon>Pleosporomycetidae</taxon>
        <taxon>Mytilinidiales</taxon>
        <taxon>Mytilinidiaceae</taxon>
        <taxon>Mytilinidion</taxon>
    </lineage>
</organism>
<proteinExistence type="predicted"/>
<reference evidence="6" key="3">
    <citation type="submission" date="2025-04" db="UniProtKB">
        <authorList>
            <consortium name="RefSeq"/>
        </authorList>
    </citation>
    <scope>IDENTIFICATION</scope>
    <source>
        <strain evidence="6">CBS 304.34</strain>
    </source>
</reference>
<dbReference type="PANTHER" id="PTHR10622:SF13">
    <property type="entry name" value="NACHT DOMAIN-CONTAINING PROTEIN"/>
    <property type="match status" value="1"/>
</dbReference>
<name>A0A6A6Y7L6_9PEZI</name>
<dbReference type="InterPro" id="IPR010730">
    <property type="entry name" value="HET"/>
</dbReference>
<evidence type="ECO:0000313" key="6">
    <source>
        <dbReference type="RefSeq" id="XP_033571780.1"/>
    </source>
</evidence>
<dbReference type="SUPFAM" id="SSF52540">
    <property type="entry name" value="P-loop containing nucleoside triphosphate hydrolases"/>
    <property type="match status" value="1"/>
</dbReference>
<protein>
    <submittedName>
        <fullName evidence="4 6">NACHT-domain-containing protein</fullName>
    </submittedName>
</protein>
<dbReference type="OrthoDB" id="538223at2759"/>